<evidence type="ECO:0000256" key="8">
    <source>
        <dbReference type="SAM" id="MobiDB-lite"/>
    </source>
</evidence>
<dbReference type="PANTHER" id="PTHR41523">
    <property type="entry name" value="TWO-COMPONENT SYSTEM SENSOR PROTEIN"/>
    <property type="match status" value="1"/>
</dbReference>
<keyword evidence="5" id="KW-0547">Nucleotide-binding</keyword>
<dbReference type="EC" id="2.7.13.3" evidence="2"/>
<accession>A0A1G7BFR7</accession>
<dbReference type="SMART" id="SM00911">
    <property type="entry name" value="HWE_HK"/>
    <property type="match status" value="1"/>
</dbReference>
<evidence type="ECO:0000256" key="1">
    <source>
        <dbReference type="ARBA" id="ARBA00000085"/>
    </source>
</evidence>
<sequence length="598" mass="63513">MRRLTLPARMALLVLSGVVPLSAYNLGVVYLGYVHERERASAEALGLARAIAGAVEAELNTRTAELRVLALSRALRVDDMAGFRERAEEVVAGEVPGSAILLRREDGQQLMNTALPPGETPPRQGRDAPRQSLATGGSFVSDVYFGPVLRRPVVAIEVLVRRPGGQPDLVLAMIPSANAFDAMIRRQRLREGWIASIIDRKGVRVARQPDPERFVGQSVTPEFLATWSAGRVEGVAESISAEGIPVLTAYSRLPEIGWGVAVAVPTSELTRPALRAAVASLLVGTVLLASGLALARWAAGTVTRPFAALRRIAASADDVGGAPDPGGTGLPEADEVAEALRSGARRRRAATASLLESERRLRLVVAELNHRAKNALATVQSLALQTARGEAGGDPARFSSEFGARLQALARAHDLLVTFHWEPAALGAVLRAGLAPWLGGEGSRVEVRCQCGPTVPAAAPGQVQALVMALHELATNATKHGALSTPEGRVEVTCRADEADRAVVEWREAGGPPVLGRPERRGFGTRLLERALARDLGPGGSVTLDFHPSGVRAVIAFRLRKQPRLDDEIPLQRREPAGSGGQGRDADGRPVQHEKGEP</sequence>
<evidence type="ECO:0000259" key="9">
    <source>
        <dbReference type="SMART" id="SM00911"/>
    </source>
</evidence>
<feature type="region of interest" description="Disordered" evidence="8">
    <location>
        <begin position="112"/>
        <end position="132"/>
    </location>
</feature>
<keyword evidence="6 10" id="KW-0418">Kinase</keyword>
<dbReference type="Proteomes" id="UP000198925">
    <property type="component" value="Unassembled WGS sequence"/>
</dbReference>
<dbReference type="Gene3D" id="3.30.450.20">
    <property type="entry name" value="PAS domain"/>
    <property type="match status" value="2"/>
</dbReference>
<protein>
    <recommendedName>
        <fullName evidence="2">histidine kinase</fullName>
        <ecNumber evidence="2">2.7.13.3</ecNumber>
    </recommendedName>
</protein>
<keyword evidence="3" id="KW-0597">Phosphoprotein</keyword>
<dbReference type="GO" id="GO:0005524">
    <property type="term" value="F:ATP binding"/>
    <property type="evidence" value="ECO:0007669"/>
    <property type="project" value="UniProtKB-KW"/>
</dbReference>
<evidence type="ECO:0000313" key="11">
    <source>
        <dbReference type="Proteomes" id="UP000198925"/>
    </source>
</evidence>
<dbReference type="Gene3D" id="3.30.565.10">
    <property type="entry name" value="Histidine kinase-like ATPase, C-terminal domain"/>
    <property type="match status" value="1"/>
</dbReference>
<dbReference type="AlphaFoldDB" id="A0A1G7BFR7"/>
<evidence type="ECO:0000256" key="4">
    <source>
        <dbReference type="ARBA" id="ARBA00022679"/>
    </source>
</evidence>
<feature type="domain" description="Signal transduction histidine kinase HWE region" evidence="9">
    <location>
        <begin position="367"/>
        <end position="454"/>
    </location>
</feature>
<dbReference type="InterPro" id="IPR011102">
    <property type="entry name" value="Sig_transdc_His_kinase_HWE"/>
</dbReference>
<gene>
    <name evidence="10" type="ORF">SAMN04487779_10258</name>
</gene>
<dbReference type="CDD" id="cd18774">
    <property type="entry name" value="PDC2_HK_sensor"/>
    <property type="match status" value="1"/>
</dbReference>
<reference evidence="10 11" key="1">
    <citation type="submission" date="2016-10" db="EMBL/GenBank/DDBJ databases">
        <authorList>
            <person name="de Groot N.N."/>
        </authorList>
    </citation>
    <scope>NUCLEOTIDE SEQUENCE [LARGE SCALE GENOMIC DNA]</scope>
    <source>
        <strain evidence="10 11">CPCC 100156</strain>
    </source>
</reference>
<evidence type="ECO:0000256" key="5">
    <source>
        <dbReference type="ARBA" id="ARBA00022741"/>
    </source>
</evidence>
<dbReference type="Pfam" id="PF07536">
    <property type="entry name" value="HWE_HK"/>
    <property type="match status" value="1"/>
</dbReference>
<proteinExistence type="predicted"/>
<feature type="region of interest" description="Disordered" evidence="8">
    <location>
        <begin position="565"/>
        <end position="598"/>
    </location>
</feature>
<dbReference type="GO" id="GO:0004673">
    <property type="term" value="F:protein histidine kinase activity"/>
    <property type="evidence" value="ECO:0007669"/>
    <property type="project" value="UniProtKB-EC"/>
</dbReference>
<feature type="compositionally biased region" description="Basic and acidic residues" evidence="8">
    <location>
        <begin position="565"/>
        <end position="576"/>
    </location>
</feature>
<evidence type="ECO:0000256" key="3">
    <source>
        <dbReference type="ARBA" id="ARBA00022553"/>
    </source>
</evidence>
<name>A0A1G7BFR7_9PROT</name>
<dbReference type="SUPFAM" id="SSF55874">
    <property type="entry name" value="ATPase domain of HSP90 chaperone/DNA topoisomerase II/histidine kinase"/>
    <property type="match status" value="1"/>
</dbReference>
<evidence type="ECO:0000256" key="7">
    <source>
        <dbReference type="ARBA" id="ARBA00022840"/>
    </source>
</evidence>
<comment type="catalytic activity">
    <reaction evidence="1">
        <text>ATP + protein L-histidine = ADP + protein N-phospho-L-histidine.</text>
        <dbReference type="EC" id="2.7.13.3"/>
    </reaction>
</comment>
<evidence type="ECO:0000256" key="2">
    <source>
        <dbReference type="ARBA" id="ARBA00012438"/>
    </source>
</evidence>
<dbReference type="InterPro" id="IPR036890">
    <property type="entry name" value="HATPase_C_sf"/>
</dbReference>
<dbReference type="EMBL" id="FMZX01000025">
    <property type="protein sequence ID" value="SDE25812.1"/>
    <property type="molecule type" value="Genomic_DNA"/>
</dbReference>
<evidence type="ECO:0000313" key="10">
    <source>
        <dbReference type="EMBL" id="SDE25812.1"/>
    </source>
</evidence>
<organism evidence="10 11">
    <name type="scientific">Belnapia rosea</name>
    <dbReference type="NCBI Taxonomy" id="938405"/>
    <lineage>
        <taxon>Bacteria</taxon>
        <taxon>Pseudomonadati</taxon>
        <taxon>Pseudomonadota</taxon>
        <taxon>Alphaproteobacteria</taxon>
        <taxon>Acetobacterales</taxon>
        <taxon>Roseomonadaceae</taxon>
        <taxon>Belnapia</taxon>
    </lineage>
</organism>
<dbReference type="PANTHER" id="PTHR41523:SF7">
    <property type="entry name" value="HISTIDINE KINASE"/>
    <property type="match status" value="1"/>
</dbReference>
<evidence type="ECO:0000256" key="6">
    <source>
        <dbReference type="ARBA" id="ARBA00022777"/>
    </source>
</evidence>
<keyword evidence="4" id="KW-0808">Transferase</keyword>
<feature type="compositionally biased region" description="Basic and acidic residues" evidence="8">
    <location>
        <begin position="584"/>
        <end position="598"/>
    </location>
</feature>
<keyword evidence="7" id="KW-0067">ATP-binding</keyword>
<keyword evidence="11" id="KW-1185">Reference proteome</keyword>